<dbReference type="Proteomes" id="UP001458415">
    <property type="component" value="Unassembled WGS sequence"/>
</dbReference>
<comment type="caution">
    <text evidence="1">The sequence shown here is derived from an EMBL/GenBank/DDBJ whole genome shotgun (WGS) entry which is preliminary data.</text>
</comment>
<protein>
    <submittedName>
        <fullName evidence="1">Crosslink repair DNA glycosylase YcaQ family protein</fullName>
    </submittedName>
</protein>
<reference evidence="1 2" key="1">
    <citation type="submission" date="2024-06" db="EMBL/GenBank/DDBJ databases">
        <title>The Natural Products Discovery Center: Release of the First 8490 Sequenced Strains for Exploring Actinobacteria Biosynthetic Diversity.</title>
        <authorList>
            <person name="Kalkreuter E."/>
            <person name="Kautsar S.A."/>
            <person name="Yang D."/>
            <person name="Bader C.D."/>
            <person name="Teijaro C.N."/>
            <person name="Fluegel L."/>
            <person name="Davis C.M."/>
            <person name="Simpson J.R."/>
            <person name="Lauterbach L."/>
            <person name="Steele A.D."/>
            <person name="Gui C."/>
            <person name="Meng S."/>
            <person name="Li G."/>
            <person name="Viehrig K."/>
            <person name="Ye F."/>
            <person name="Su P."/>
            <person name="Kiefer A.F."/>
            <person name="Nichols A."/>
            <person name="Cepeda A.J."/>
            <person name="Yan W."/>
            <person name="Fan B."/>
            <person name="Jiang Y."/>
            <person name="Adhikari A."/>
            <person name="Zheng C.-J."/>
            <person name="Schuster L."/>
            <person name="Cowan T.M."/>
            <person name="Smanski M.J."/>
            <person name="Chevrette M.G."/>
            <person name="De Carvalho L.P.S."/>
            <person name="Shen B."/>
        </authorList>
    </citation>
    <scope>NUCLEOTIDE SEQUENCE [LARGE SCALE GENOMIC DNA]</scope>
    <source>
        <strain evidence="1 2">NPDC000634</strain>
    </source>
</reference>
<gene>
    <name evidence="1" type="ORF">ABT317_50565</name>
</gene>
<dbReference type="Pfam" id="PF06224">
    <property type="entry name" value="AlkZ-like"/>
    <property type="match status" value="1"/>
</dbReference>
<sequence length="163" mass="18122">MTKRTPTATSRTKTGQTAPVLSVRALNRATLERQLLLRRSALDARAAVEHLVGLQAQNVRPPYYALAARLDGFAPAELSRLMAGREVARMVTLRSTIHTHTAEDCLTLRPLVQAARERELAQFRRGLAGVDLHRLAALARDLVEAEPRTMKQLREALLATWPD</sequence>
<feature type="non-terminal residue" evidence="1">
    <location>
        <position position="163"/>
    </location>
</feature>
<dbReference type="EMBL" id="JBEPCU010002122">
    <property type="protein sequence ID" value="MER6984973.1"/>
    <property type="molecule type" value="Genomic_DNA"/>
</dbReference>
<keyword evidence="2" id="KW-1185">Reference proteome</keyword>
<evidence type="ECO:0000313" key="1">
    <source>
        <dbReference type="EMBL" id="MER6984973.1"/>
    </source>
</evidence>
<evidence type="ECO:0000313" key="2">
    <source>
        <dbReference type="Proteomes" id="UP001458415"/>
    </source>
</evidence>
<proteinExistence type="predicted"/>
<dbReference type="PANTHER" id="PTHR38479:SF2">
    <property type="entry name" value="WINGED HELIX DNA-BINDING DOMAIN-CONTAINING PROTEIN"/>
    <property type="match status" value="1"/>
</dbReference>
<dbReference type="InterPro" id="IPR009351">
    <property type="entry name" value="AlkZ-like"/>
</dbReference>
<accession>A0ABV1WLA6</accession>
<name>A0ABV1WLA6_9ACTN</name>
<organism evidence="1 2">
    <name type="scientific">Streptomyces carpinensis</name>
    <dbReference type="NCBI Taxonomy" id="66369"/>
    <lineage>
        <taxon>Bacteria</taxon>
        <taxon>Bacillati</taxon>
        <taxon>Actinomycetota</taxon>
        <taxon>Actinomycetes</taxon>
        <taxon>Kitasatosporales</taxon>
        <taxon>Streptomycetaceae</taxon>
        <taxon>Streptomyces</taxon>
    </lineage>
</organism>
<dbReference type="PANTHER" id="PTHR38479">
    <property type="entry name" value="LMO0824 PROTEIN"/>
    <property type="match status" value="1"/>
</dbReference>